<dbReference type="RefSeq" id="WP_004822461.1">
    <property type="nucleotide sequence ID" value="NZ_KB849456.1"/>
</dbReference>
<feature type="binding site" evidence="3">
    <location>
        <position position="267"/>
    </location>
    <ligand>
        <name>Mg(2+)</name>
        <dbReference type="ChEBI" id="CHEBI:18420"/>
        <label>1</label>
    </ligand>
</feature>
<accession>N8WUG7</accession>
<evidence type="ECO:0008006" key="6">
    <source>
        <dbReference type="Google" id="ProtNLM"/>
    </source>
</evidence>
<feature type="binding site" evidence="3">
    <location>
        <position position="59"/>
    </location>
    <ligand>
        <name>Mg(2+)</name>
        <dbReference type="ChEBI" id="CHEBI:18420"/>
        <label>1</label>
    </ligand>
</feature>
<dbReference type="HOGENOM" id="CLU_024566_8_1_6"/>
<keyword evidence="3" id="KW-0479">Metal-binding</keyword>
<dbReference type="InterPro" id="IPR036705">
    <property type="entry name" value="Ribosyl_crysJ1_sf"/>
</dbReference>
<dbReference type="PANTHER" id="PTHR16222">
    <property type="entry name" value="ADP-RIBOSYLGLYCOHYDROLASE"/>
    <property type="match status" value="1"/>
</dbReference>
<dbReference type="AlphaFoldDB" id="N8WUG7"/>
<keyword evidence="5" id="KW-1185">Reference proteome</keyword>
<feature type="binding site" evidence="3">
    <location>
        <position position="60"/>
    </location>
    <ligand>
        <name>Mg(2+)</name>
        <dbReference type="ChEBI" id="CHEBI:18420"/>
        <label>1</label>
    </ligand>
</feature>
<comment type="caution">
    <text evidence="4">The sequence shown here is derived from an EMBL/GenBank/DDBJ whole genome shotgun (WGS) entry which is preliminary data.</text>
</comment>
<feature type="binding site" evidence="3">
    <location>
        <position position="266"/>
    </location>
    <ligand>
        <name>Mg(2+)</name>
        <dbReference type="ChEBI" id="CHEBI:18420"/>
        <label>1</label>
    </ligand>
</feature>
<dbReference type="GO" id="GO:0046872">
    <property type="term" value="F:metal ion binding"/>
    <property type="evidence" value="ECO:0007669"/>
    <property type="project" value="UniProtKB-KW"/>
</dbReference>
<evidence type="ECO:0000313" key="5">
    <source>
        <dbReference type="Proteomes" id="UP000013148"/>
    </source>
</evidence>
<feature type="binding site" evidence="3">
    <location>
        <position position="264"/>
    </location>
    <ligand>
        <name>Mg(2+)</name>
        <dbReference type="ChEBI" id="CHEBI:18420"/>
        <label>1</label>
    </ligand>
</feature>
<dbReference type="PANTHER" id="PTHR16222:SF24">
    <property type="entry name" value="ADP-RIBOSYLHYDROLASE ARH3"/>
    <property type="match status" value="1"/>
</dbReference>
<comment type="cofactor">
    <cofactor evidence="3">
        <name>Mg(2+)</name>
        <dbReference type="ChEBI" id="CHEBI:18420"/>
    </cofactor>
    <text evidence="3">Binds 2 magnesium ions per subunit.</text>
</comment>
<dbReference type="SUPFAM" id="SSF101478">
    <property type="entry name" value="ADP-ribosylglycohydrolase"/>
    <property type="match status" value="1"/>
</dbReference>
<dbReference type="Gene3D" id="1.10.4080.10">
    <property type="entry name" value="ADP-ribosylation/Crystallin J1"/>
    <property type="match status" value="1"/>
</dbReference>
<evidence type="ECO:0000313" key="4">
    <source>
        <dbReference type="EMBL" id="ENV15792.1"/>
    </source>
</evidence>
<keyword evidence="3" id="KW-0460">Magnesium</keyword>
<dbReference type="eggNOG" id="COG1397">
    <property type="taxonomic scope" value="Bacteria"/>
</dbReference>
<protein>
    <recommendedName>
        <fullName evidence="6">ADP-ribosylglycohydrolase</fullName>
    </recommendedName>
</protein>
<evidence type="ECO:0000256" key="1">
    <source>
        <dbReference type="ARBA" id="ARBA00010702"/>
    </source>
</evidence>
<name>N8WUG7_ACIGI</name>
<dbReference type="EMBL" id="APPJ01000013">
    <property type="protein sequence ID" value="ENV15792.1"/>
    <property type="molecule type" value="Genomic_DNA"/>
</dbReference>
<keyword evidence="2" id="KW-0378">Hydrolase</keyword>
<dbReference type="InterPro" id="IPR005502">
    <property type="entry name" value="Ribosyl_crysJ1"/>
</dbReference>
<proteinExistence type="inferred from homology"/>
<organism evidence="4 5">
    <name type="scientific">Acinetobacter guillouiae NIPH 991</name>
    <dbReference type="NCBI Taxonomy" id="1217656"/>
    <lineage>
        <taxon>Bacteria</taxon>
        <taxon>Pseudomonadati</taxon>
        <taxon>Pseudomonadota</taxon>
        <taxon>Gammaproteobacteria</taxon>
        <taxon>Moraxellales</taxon>
        <taxon>Moraxellaceae</taxon>
        <taxon>Acinetobacter</taxon>
    </lineage>
</organism>
<feature type="binding site" evidence="3">
    <location>
        <position position="61"/>
    </location>
    <ligand>
        <name>Mg(2+)</name>
        <dbReference type="ChEBI" id="CHEBI:18420"/>
        <label>1</label>
    </ligand>
</feature>
<dbReference type="InterPro" id="IPR050792">
    <property type="entry name" value="ADP-ribosylglycohydrolase"/>
</dbReference>
<dbReference type="Proteomes" id="UP000013148">
    <property type="component" value="Unassembled WGS sequence"/>
</dbReference>
<evidence type="ECO:0000256" key="3">
    <source>
        <dbReference type="PIRSR" id="PIRSR605502-1"/>
    </source>
</evidence>
<dbReference type="Pfam" id="PF03747">
    <property type="entry name" value="ADP_ribosyl_GH"/>
    <property type="match status" value="1"/>
</dbReference>
<evidence type="ECO:0000256" key="2">
    <source>
        <dbReference type="ARBA" id="ARBA00022801"/>
    </source>
</evidence>
<gene>
    <name evidence="4" type="ORF">F964_03654</name>
</gene>
<sequence length="312" mass="34597">MTKQDQLKGAIYGLLVGDAVGVSYEFLLAEQLPAYDQIEMLPPNNFAKTYPHIPVGTWSDDGAQALCLLDSLLYKNKMDTEDFMKRICNWYQCGYMAVDFQVFDVGVQTAEAIRNYLSGVPLLQVANNDVLANGNGSLMRVLPLAIWHQGSDIQLIEDAYAQSHVTHAHLRSKVCCALYCLWARSILNGLDIDAAWSDAVTKLRAYLKDKPDDLEQLEYYIRPDELEKGTGSGYVVDCLKSARYALQQTTYQDVIKTAIAFGRDTDTTACVAGGIAGLYFGFDSIPESWLAQLRAKDLVELLLAKLLSNVPA</sequence>
<reference evidence="4 5" key="1">
    <citation type="submission" date="2013-02" db="EMBL/GenBank/DDBJ databases">
        <title>The Genome Sequence of Acinetobacter guillouiae NIPH 991.</title>
        <authorList>
            <consortium name="The Broad Institute Genome Sequencing Platform"/>
            <consortium name="The Broad Institute Genome Sequencing Center for Infectious Disease"/>
            <person name="Cerqueira G."/>
            <person name="Feldgarden M."/>
            <person name="Courvalin P."/>
            <person name="Perichon B."/>
            <person name="Grillot-Courvalin C."/>
            <person name="Clermont D."/>
            <person name="Rocha E."/>
            <person name="Yoon E.-J."/>
            <person name="Nemec A."/>
            <person name="Walker B."/>
            <person name="Young S.K."/>
            <person name="Zeng Q."/>
            <person name="Gargeya S."/>
            <person name="Fitzgerald M."/>
            <person name="Haas B."/>
            <person name="Abouelleil A."/>
            <person name="Alvarado L."/>
            <person name="Arachchi H.M."/>
            <person name="Berlin A.M."/>
            <person name="Chapman S.B."/>
            <person name="Dewar J."/>
            <person name="Goldberg J."/>
            <person name="Griggs A."/>
            <person name="Gujja S."/>
            <person name="Hansen M."/>
            <person name="Howarth C."/>
            <person name="Imamovic A."/>
            <person name="Larimer J."/>
            <person name="McCowan C."/>
            <person name="Murphy C."/>
            <person name="Neiman D."/>
            <person name="Pearson M."/>
            <person name="Priest M."/>
            <person name="Roberts A."/>
            <person name="Saif S."/>
            <person name="Shea T."/>
            <person name="Sisk P."/>
            <person name="Sykes S."/>
            <person name="Wortman J."/>
            <person name="Nusbaum C."/>
            <person name="Birren B."/>
        </authorList>
    </citation>
    <scope>NUCLEOTIDE SEQUENCE [LARGE SCALE GENOMIC DNA]</scope>
    <source>
        <strain evidence="4 5">NIPH 991</strain>
    </source>
</reference>
<dbReference type="GO" id="GO:0016787">
    <property type="term" value="F:hydrolase activity"/>
    <property type="evidence" value="ECO:0007669"/>
    <property type="project" value="UniProtKB-KW"/>
</dbReference>
<comment type="similarity">
    <text evidence="1">Belongs to the ADP-ribosylglycohydrolase family.</text>
</comment>
<dbReference type="PATRIC" id="fig|1217656.3.peg.3603"/>